<organism evidence="2 3">
    <name type="scientific">Pseudovirgaria hyperparasitica</name>
    <dbReference type="NCBI Taxonomy" id="470096"/>
    <lineage>
        <taxon>Eukaryota</taxon>
        <taxon>Fungi</taxon>
        <taxon>Dikarya</taxon>
        <taxon>Ascomycota</taxon>
        <taxon>Pezizomycotina</taxon>
        <taxon>Dothideomycetes</taxon>
        <taxon>Dothideomycetes incertae sedis</taxon>
        <taxon>Acrospermales</taxon>
        <taxon>Acrospermaceae</taxon>
        <taxon>Pseudovirgaria</taxon>
    </lineage>
</organism>
<sequence length="198" mass="21452">MPITELATLTLAPTISPNNPTLKSHLRRAKHAMQSYTSHPFYYYTSPPSPPSPHPHAPQQPTPKIYILGQWASLAQHTSGFIPSAQNQELLSLLGDYMAVESLVHIDVPSAVLPLGGDGLGVVRMRVGGEERCRERVVARLGRREDVGVGAEGKVGFGWTVEDGAELVVVSSWATGGSSTMDITWRVVFGSRSILNVR</sequence>
<dbReference type="PANTHER" id="PTHR42052">
    <property type="entry name" value="ABM DOMAIN-CONTAINING PROTEIN"/>
    <property type="match status" value="1"/>
</dbReference>
<gene>
    <name evidence="2" type="ORF">EJ05DRAFT_185377</name>
</gene>
<name>A0A6A6WI66_9PEZI</name>
<dbReference type="GeneID" id="54480684"/>
<proteinExistence type="predicted"/>
<dbReference type="OrthoDB" id="3542212at2759"/>
<evidence type="ECO:0000313" key="2">
    <source>
        <dbReference type="EMBL" id="KAF2761795.1"/>
    </source>
</evidence>
<evidence type="ECO:0000256" key="1">
    <source>
        <dbReference type="SAM" id="MobiDB-lite"/>
    </source>
</evidence>
<dbReference type="Proteomes" id="UP000799437">
    <property type="component" value="Unassembled WGS sequence"/>
</dbReference>
<evidence type="ECO:0000313" key="3">
    <source>
        <dbReference type="Proteomes" id="UP000799437"/>
    </source>
</evidence>
<dbReference type="EMBL" id="ML996566">
    <property type="protein sequence ID" value="KAF2761795.1"/>
    <property type="molecule type" value="Genomic_DNA"/>
</dbReference>
<feature type="compositionally biased region" description="Pro residues" evidence="1">
    <location>
        <begin position="47"/>
        <end position="61"/>
    </location>
</feature>
<dbReference type="AlphaFoldDB" id="A0A6A6WI66"/>
<keyword evidence="3" id="KW-1185">Reference proteome</keyword>
<protein>
    <submittedName>
        <fullName evidence="2">Uncharacterized protein</fullName>
    </submittedName>
</protein>
<dbReference type="RefSeq" id="XP_033604246.1">
    <property type="nucleotide sequence ID" value="XM_033739630.1"/>
</dbReference>
<dbReference type="PANTHER" id="PTHR42052:SF1">
    <property type="entry name" value="ABM DOMAIN-CONTAINING PROTEIN"/>
    <property type="match status" value="1"/>
</dbReference>
<reference evidence="2" key="1">
    <citation type="journal article" date="2020" name="Stud. Mycol.">
        <title>101 Dothideomycetes genomes: a test case for predicting lifestyles and emergence of pathogens.</title>
        <authorList>
            <person name="Haridas S."/>
            <person name="Albert R."/>
            <person name="Binder M."/>
            <person name="Bloem J."/>
            <person name="Labutti K."/>
            <person name="Salamov A."/>
            <person name="Andreopoulos B."/>
            <person name="Baker S."/>
            <person name="Barry K."/>
            <person name="Bills G."/>
            <person name="Bluhm B."/>
            <person name="Cannon C."/>
            <person name="Castanera R."/>
            <person name="Culley D."/>
            <person name="Daum C."/>
            <person name="Ezra D."/>
            <person name="Gonzalez J."/>
            <person name="Henrissat B."/>
            <person name="Kuo A."/>
            <person name="Liang C."/>
            <person name="Lipzen A."/>
            <person name="Lutzoni F."/>
            <person name="Magnuson J."/>
            <person name="Mondo S."/>
            <person name="Nolan M."/>
            <person name="Ohm R."/>
            <person name="Pangilinan J."/>
            <person name="Park H.-J."/>
            <person name="Ramirez L."/>
            <person name="Alfaro M."/>
            <person name="Sun H."/>
            <person name="Tritt A."/>
            <person name="Yoshinaga Y."/>
            <person name="Zwiers L.-H."/>
            <person name="Turgeon B."/>
            <person name="Goodwin S."/>
            <person name="Spatafora J."/>
            <person name="Crous P."/>
            <person name="Grigoriev I."/>
        </authorList>
    </citation>
    <scope>NUCLEOTIDE SEQUENCE</scope>
    <source>
        <strain evidence="2">CBS 121739</strain>
    </source>
</reference>
<feature type="region of interest" description="Disordered" evidence="1">
    <location>
        <begin position="43"/>
        <end position="62"/>
    </location>
</feature>
<accession>A0A6A6WI66</accession>